<evidence type="ECO:0000256" key="6">
    <source>
        <dbReference type="ARBA" id="ARBA00022989"/>
    </source>
</evidence>
<comment type="similarity">
    <text evidence="10">Belongs to the acyltransferase CrtO family.</text>
</comment>
<dbReference type="Proteomes" id="UP001336835">
    <property type="component" value="Unassembled WGS sequence"/>
</dbReference>
<keyword evidence="8" id="KW-0012">Acyltransferase</keyword>
<comment type="caution">
    <text evidence="14">The sequence shown here is derived from an EMBL/GenBank/DDBJ whole genome shotgun (WGS) entry which is preliminary data.</text>
</comment>
<keyword evidence="6 13" id="KW-1133">Transmembrane helix</keyword>
<evidence type="ECO:0000256" key="2">
    <source>
        <dbReference type="ARBA" id="ARBA00022475"/>
    </source>
</evidence>
<evidence type="ECO:0000256" key="7">
    <source>
        <dbReference type="ARBA" id="ARBA00023136"/>
    </source>
</evidence>
<evidence type="ECO:0000256" key="13">
    <source>
        <dbReference type="SAM" id="Phobius"/>
    </source>
</evidence>
<evidence type="ECO:0000256" key="8">
    <source>
        <dbReference type="ARBA" id="ARBA00023315"/>
    </source>
</evidence>
<feature type="transmembrane region" description="Helical" evidence="13">
    <location>
        <begin position="119"/>
        <end position="138"/>
    </location>
</feature>
<feature type="transmembrane region" description="Helical" evidence="13">
    <location>
        <begin position="96"/>
        <end position="113"/>
    </location>
</feature>
<keyword evidence="2" id="KW-1003">Cell membrane</keyword>
<dbReference type="Pfam" id="PF18927">
    <property type="entry name" value="CrtO"/>
    <property type="match status" value="1"/>
</dbReference>
<evidence type="ECO:0000256" key="12">
    <source>
        <dbReference type="ARBA" id="ARBA00025324"/>
    </source>
</evidence>
<evidence type="ECO:0000256" key="1">
    <source>
        <dbReference type="ARBA" id="ARBA00004162"/>
    </source>
</evidence>
<dbReference type="RefSeq" id="WP_330107717.1">
    <property type="nucleotide sequence ID" value="NZ_JAZDQT010000001.1"/>
</dbReference>
<evidence type="ECO:0000256" key="4">
    <source>
        <dbReference type="ARBA" id="ARBA00022692"/>
    </source>
</evidence>
<proteinExistence type="inferred from homology"/>
<reference evidence="14 15" key="1">
    <citation type="submission" date="2024-01" db="EMBL/GenBank/DDBJ databases">
        <title>Pedobacter sp. nov., isolated from fresh soil.</title>
        <authorList>
            <person name="Le N.T.T."/>
        </authorList>
    </citation>
    <scope>NUCLEOTIDE SEQUENCE [LARGE SCALE GENOMIC DNA]</scope>
    <source>
        <strain evidence="14 15">KR3-3</strain>
    </source>
</reference>
<keyword evidence="7 13" id="KW-0472">Membrane</keyword>
<dbReference type="EMBL" id="JAZDQT010000001">
    <property type="protein sequence ID" value="MEE1945376.1"/>
    <property type="molecule type" value="Genomic_DNA"/>
</dbReference>
<keyword evidence="15" id="KW-1185">Reference proteome</keyword>
<evidence type="ECO:0000313" key="14">
    <source>
        <dbReference type="EMBL" id="MEE1945376.1"/>
    </source>
</evidence>
<evidence type="ECO:0000256" key="3">
    <source>
        <dbReference type="ARBA" id="ARBA00022679"/>
    </source>
</evidence>
<keyword evidence="4 13" id="KW-0812">Transmembrane</keyword>
<dbReference type="InterPro" id="IPR044021">
    <property type="entry name" value="CrtO"/>
</dbReference>
<evidence type="ECO:0000256" key="9">
    <source>
        <dbReference type="ARBA" id="ARBA00023588"/>
    </source>
</evidence>
<gene>
    <name evidence="14" type="ORF">VRU48_09670</name>
</gene>
<evidence type="ECO:0000256" key="5">
    <source>
        <dbReference type="ARBA" id="ARBA00022729"/>
    </source>
</evidence>
<organism evidence="14 15">
    <name type="scientific">Pedobacter albus</name>
    <dbReference type="NCBI Taxonomy" id="3113905"/>
    <lineage>
        <taxon>Bacteria</taxon>
        <taxon>Pseudomonadati</taxon>
        <taxon>Bacteroidota</taxon>
        <taxon>Sphingobacteriia</taxon>
        <taxon>Sphingobacteriales</taxon>
        <taxon>Sphingobacteriaceae</taxon>
        <taxon>Pedobacter</taxon>
    </lineage>
</organism>
<evidence type="ECO:0000256" key="10">
    <source>
        <dbReference type="ARBA" id="ARBA00023603"/>
    </source>
</evidence>
<comment type="subcellular location">
    <subcellularLocation>
        <location evidence="1">Cell membrane</location>
        <topology evidence="1">Single-pass membrane protein</topology>
    </subcellularLocation>
</comment>
<comment type="function">
    <text evidence="12">Catalyzes the acylation of glycosyl-4,4'-diaponeurosporenoate, i.e. the esterification of glucose at the C6'' position with the carboxyl group of the C(15) fatty acid 12-methyltetradecanoic acid, to yield staphyloxanthin. This is the last step in the biosynthesis of this orange pigment, present in most staphylococci strains.</text>
</comment>
<comment type="pathway">
    <text evidence="9">Carotenoid biosynthesis; staphyloxanthin biosynthesis; staphyloxanthin from farnesyl diphosphate: step 5/5.</text>
</comment>
<keyword evidence="3" id="KW-0808">Transferase</keyword>
<evidence type="ECO:0000256" key="11">
    <source>
        <dbReference type="ARBA" id="ARBA00023667"/>
    </source>
</evidence>
<keyword evidence="5" id="KW-0732">Signal</keyword>
<name>A0ABU7I7D8_9SPHI</name>
<evidence type="ECO:0000313" key="15">
    <source>
        <dbReference type="Proteomes" id="UP001336835"/>
    </source>
</evidence>
<sequence length="160" mass="18996">MVLKYFTFSLSLVFISWIIGIIANALLARTQFYKTRLSNLLLIRNEWFGRMIGLDAFRWVVQNSFFKYFNPKLSMKKRIRPSELDSLRNEMTVAEIGHLCGFLFVIPFVVVKLGKGDWLFATIMILVNILMNLYPLLLQQENKRRIDWFREKINSKRLKP</sequence>
<accession>A0ABU7I7D8</accession>
<feature type="transmembrane region" description="Helical" evidence="13">
    <location>
        <begin position="6"/>
        <end position="27"/>
    </location>
</feature>
<protein>
    <recommendedName>
        <fullName evidence="11">Glycosyl-4,4'-diaponeurosporenoate acyltransferase</fullName>
    </recommendedName>
</protein>